<dbReference type="GO" id="GO:0005886">
    <property type="term" value="C:plasma membrane"/>
    <property type="evidence" value="ECO:0007669"/>
    <property type="project" value="UniProtKB-SubCell"/>
</dbReference>
<keyword evidence="8" id="KW-1185">Reference proteome</keyword>
<protein>
    <submittedName>
        <fullName evidence="7">Uncharacterized protein</fullName>
    </submittedName>
</protein>
<keyword evidence="5 6" id="KW-0472">Membrane</keyword>
<keyword evidence="3 6" id="KW-0812">Transmembrane</keyword>
<evidence type="ECO:0000256" key="6">
    <source>
        <dbReference type="SAM" id="Phobius"/>
    </source>
</evidence>
<evidence type="ECO:0000313" key="7">
    <source>
        <dbReference type="EMBL" id="CAG7835811.1"/>
    </source>
</evidence>
<comment type="caution">
    <text evidence="7">The sequence shown here is derived from an EMBL/GenBank/DDBJ whole genome shotgun (WGS) entry which is preliminary data.</text>
</comment>
<evidence type="ECO:0000313" key="8">
    <source>
        <dbReference type="Proteomes" id="UP000708208"/>
    </source>
</evidence>
<name>A0A8J2LQQ7_9HEXA</name>
<feature type="transmembrane region" description="Helical" evidence="6">
    <location>
        <begin position="32"/>
        <end position="57"/>
    </location>
</feature>
<feature type="transmembrane region" description="Helical" evidence="6">
    <location>
        <begin position="135"/>
        <end position="158"/>
    </location>
</feature>
<feature type="transmembrane region" description="Helical" evidence="6">
    <location>
        <begin position="243"/>
        <end position="264"/>
    </location>
</feature>
<evidence type="ECO:0000256" key="3">
    <source>
        <dbReference type="ARBA" id="ARBA00022692"/>
    </source>
</evidence>
<evidence type="ECO:0000256" key="1">
    <source>
        <dbReference type="ARBA" id="ARBA00004651"/>
    </source>
</evidence>
<dbReference type="Proteomes" id="UP000708208">
    <property type="component" value="Unassembled WGS sequence"/>
</dbReference>
<accession>A0A8J2LQQ7</accession>
<dbReference type="GO" id="GO:0050909">
    <property type="term" value="P:sensory perception of taste"/>
    <property type="evidence" value="ECO:0007669"/>
    <property type="project" value="InterPro"/>
</dbReference>
<proteinExistence type="predicted"/>
<reference evidence="7" key="1">
    <citation type="submission" date="2021-06" db="EMBL/GenBank/DDBJ databases">
        <authorList>
            <person name="Hodson N. C."/>
            <person name="Mongue J. A."/>
            <person name="Jaron S. K."/>
        </authorList>
    </citation>
    <scope>NUCLEOTIDE SEQUENCE</scope>
</reference>
<evidence type="ECO:0000256" key="4">
    <source>
        <dbReference type="ARBA" id="ARBA00022989"/>
    </source>
</evidence>
<sequence length="286" mass="32267">MAVKYFIIDGPPPVLQYLFLPKNDTIYKSAGFIIETLSTLTLANALIYVLCLGTILVQVHAKMLGGFQQQFLDPHFKTFEYSPKRNKIPYFTLVGTKGEAVDFGKYIWADLTEFSLEFERLTKCFDMYVHIVGPYLLAMTFQGSLYAIQFLSLVSSIVSQNKSANVHTTFVIAAFHVSALLLLTSFGNVFKQQVEDSCKKLQTSSVINECDSQVHLKHRRIADWISSWNWKLKACNLFEVNQALLLAIAGTALTYFIFIFQLQFSERSNSCYPPAQQMASTPGASK</sequence>
<keyword evidence="2" id="KW-1003">Cell membrane</keyword>
<organism evidence="7 8">
    <name type="scientific">Allacma fusca</name>
    <dbReference type="NCBI Taxonomy" id="39272"/>
    <lineage>
        <taxon>Eukaryota</taxon>
        <taxon>Metazoa</taxon>
        <taxon>Ecdysozoa</taxon>
        <taxon>Arthropoda</taxon>
        <taxon>Hexapoda</taxon>
        <taxon>Collembola</taxon>
        <taxon>Symphypleona</taxon>
        <taxon>Sminthuridae</taxon>
        <taxon>Allacma</taxon>
    </lineage>
</organism>
<dbReference type="EMBL" id="CAJVCH010570769">
    <property type="protein sequence ID" value="CAG7835811.1"/>
    <property type="molecule type" value="Genomic_DNA"/>
</dbReference>
<feature type="transmembrane region" description="Helical" evidence="6">
    <location>
        <begin position="170"/>
        <end position="190"/>
    </location>
</feature>
<dbReference type="Pfam" id="PF08395">
    <property type="entry name" value="7tm_7"/>
    <property type="match status" value="1"/>
</dbReference>
<comment type="subcellular location">
    <subcellularLocation>
        <location evidence="1">Cell membrane</location>
        <topology evidence="1">Multi-pass membrane protein</topology>
    </subcellularLocation>
</comment>
<gene>
    <name evidence="7" type="ORF">AFUS01_LOCUS45133</name>
</gene>
<evidence type="ECO:0000256" key="2">
    <source>
        <dbReference type="ARBA" id="ARBA00022475"/>
    </source>
</evidence>
<keyword evidence="4 6" id="KW-1133">Transmembrane helix</keyword>
<dbReference type="AlphaFoldDB" id="A0A8J2LQQ7"/>
<evidence type="ECO:0000256" key="5">
    <source>
        <dbReference type="ARBA" id="ARBA00023136"/>
    </source>
</evidence>
<dbReference type="InterPro" id="IPR013604">
    <property type="entry name" value="7TM_chemorcpt"/>
</dbReference>